<reference evidence="1" key="1">
    <citation type="submission" date="2021-06" db="EMBL/GenBank/DDBJ databases">
        <authorList>
            <person name="Kallberg Y."/>
            <person name="Tangrot J."/>
            <person name="Rosling A."/>
        </authorList>
    </citation>
    <scope>NUCLEOTIDE SEQUENCE</scope>
    <source>
        <strain evidence="1">IN212</strain>
    </source>
</reference>
<evidence type="ECO:0000313" key="2">
    <source>
        <dbReference type="Proteomes" id="UP000789396"/>
    </source>
</evidence>
<evidence type="ECO:0000313" key="1">
    <source>
        <dbReference type="EMBL" id="CAG8513686.1"/>
    </source>
</evidence>
<dbReference type="EMBL" id="CAJVPZ010002477">
    <property type="protein sequence ID" value="CAG8513686.1"/>
    <property type="molecule type" value="Genomic_DNA"/>
</dbReference>
<dbReference type="Proteomes" id="UP000789396">
    <property type="component" value="Unassembled WGS sequence"/>
</dbReference>
<sequence length="108" mass="12517">MPTFQVKNFTKCYSLRSKPGIFYITSNNLTVLCDYLESNNQRGTAKQVIKNIVSCWVTVADAVVYCFKMKLTQSNLNHLQGVLVKEHCMLIEVLLHFLIYVAMRLFNY</sequence>
<keyword evidence="2" id="KW-1185">Reference proteome</keyword>
<organism evidence="1 2">
    <name type="scientific">Racocetra fulgida</name>
    <dbReference type="NCBI Taxonomy" id="60492"/>
    <lineage>
        <taxon>Eukaryota</taxon>
        <taxon>Fungi</taxon>
        <taxon>Fungi incertae sedis</taxon>
        <taxon>Mucoromycota</taxon>
        <taxon>Glomeromycotina</taxon>
        <taxon>Glomeromycetes</taxon>
        <taxon>Diversisporales</taxon>
        <taxon>Gigasporaceae</taxon>
        <taxon>Racocetra</taxon>
    </lineage>
</organism>
<accession>A0A9N9A0K4</accession>
<protein>
    <submittedName>
        <fullName evidence="1">13673_t:CDS:1</fullName>
    </submittedName>
</protein>
<dbReference type="AlphaFoldDB" id="A0A9N9A0K4"/>
<dbReference type="OrthoDB" id="2427957at2759"/>
<proteinExistence type="predicted"/>
<comment type="caution">
    <text evidence="1">The sequence shown here is derived from an EMBL/GenBank/DDBJ whole genome shotgun (WGS) entry which is preliminary data.</text>
</comment>
<name>A0A9N9A0K4_9GLOM</name>
<gene>
    <name evidence="1" type="ORF">RFULGI_LOCUS3016</name>
</gene>